<evidence type="ECO:0000313" key="2">
    <source>
        <dbReference type="Proteomes" id="UP000068447"/>
    </source>
</evidence>
<dbReference type="STRING" id="1526571.AT746_15200"/>
<evidence type="ECO:0000313" key="1">
    <source>
        <dbReference type="EMBL" id="ALS99472.1"/>
    </source>
</evidence>
<name>A0A0U3B316_9ALTE</name>
<sequence>MIEHGPLLERMLEGEFICAVTDEHSFNKLQNENLREDLNHFLRPLNRRIAKSEDGSVFFLAYHELTEPARHQLSQQFGVTIQSLLPMLEWMQLVQEALGRDGALTAGDTIKLQEFSLKVEDNQSLRQRLAMLSADKVFKSTSDQLDMQIKQVFKRIRELGYLHQPHRDRQFYIVTGKIEHLIELVRFIKDEENLPLDEDSPEQGDMF</sequence>
<keyword evidence="2" id="KW-1185">Reference proteome</keyword>
<protein>
    <submittedName>
        <fullName evidence="1">Uncharacterized protein</fullName>
    </submittedName>
</protein>
<dbReference type="EMBL" id="CP013650">
    <property type="protein sequence ID" value="ALS99472.1"/>
    <property type="molecule type" value="Genomic_DNA"/>
</dbReference>
<dbReference type="AlphaFoldDB" id="A0A0U3B316"/>
<gene>
    <name evidence="1" type="ORF">AT746_15200</name>
</gene>
<dbReference type="RefSeq" id="WP_062481882.1">
    <property type="nucleotide sequence ID" value="NZ_CP013650.1"/>
</dbReference>
<dbReference type="KEGG" id="lal:AT746_15200"/>
<dbReference type="Proteomes" id="UP000068447">
    <property type="component" value="Chromosome"/>
</dbReference>
<accession>A0A0U3B316</accession>
<organism evidence="1 2">
    <name type="scientific">Lacimicrobium alkaliphilum</name>
    <dbReference type="NCBI Taxonomy" id="1526571"/>
    <lineage>
        <taxon>Bacteria</taxon>
        <taxon>Pseudomonadati</taxon>
        <taxon>Pseudomonadota</taxon>
        <taxon>Gammaproteobacteria</taxon>
        <taxon>Alteromonadales</taxon>
        <taxon>Alteromonadaceae</taxon>
        <taxon>Lacimicrobium</taxon>
    </lineage>
</organism>
<dbReference type="OrthoDB" id="8565179at2"/>
<reference evidence="1 2" key="1">
    <citation type="submission" date="2015-12" db="EMBL/GenBank/DDBJ databases">
        <title>Complete genome of Lacimicrobium alkaliphilum KCTC 32984.</title>
        <authorList>
            <person name="Kim S.-G."/>
            <person name="Lee Y.-J."/>
        </authorList>
    </citation>
    <scope>NUCLEOTIDE SEQUENCE [LARGE SCALE GENOMIC DNA]</scope>
    <source>
        <strain evidence="1 2">YelD216</strain>
    </source>
</reference>
<proteinExistence type="predicted"/>